<reference evidence="3 4" key="1">
    <citation type="submission" date="2012-04" db="EMBL/GenBank/DDBJ databases">
        <title>The Genome Sequence of Saprolegnia declina VS20.</title>
        <authorList>
            <consortium name="The Broad Institute Genome Sequencing Platform"/>
            <person name="Russ C."/>
            <person name="Nusbaum C."/>
            <person name="Tyler B."/>
            <person name="van West P."/>
            <person name="Dieguez-Uribeondo J."/>
            <person name="de Bruijn I."/>
            <person name="Tripathy S."/>
            <person name="Jiang R."/>
            <person name="Young S.K."/>
            <person name="Zeng Q."/>
            <person name="Gargeya S."/>
            <person name="Fitzgerald M."/>
            <person name="Haas B."/>
            <person name="Abouelleil A."/>
            <person name="Alvarado L."/>
            <person name="Arachchi H.M."/>
            <person name="Berlin A."/>
            <person name="Chapman S.B."/>
            <person name="Goldberg J."/>
            <person name="Griggs A."/>
            <person name="Gujja S."/>
            <person name="Hansen M."/>
            <person name="Howarth C."/>
            <person name="Imamovic A."/>
            <person name="Larimer J."/>
            <person name="McCowen C."/>
            <person name="Montmayeur A."/>
            <person name="Murphy C."/>
            <person name="Neiman D."/>
            <person name="Pearson M."/>
            <person name="Priest M."/>
            <person name="Roberts A."/>
            <person name="Saif S."/>
            <person name="Shea T."/>
            <person name="Sisk P."/>
            <person name="Sykes S."/>
            <person name="Wortman J."/>
            <person name="Nusbaum C."/>
            <person name="Birren B."/>
        </authorList>
    </citation>
    <scope>NUCLEOTIDE SEQUENCE [LARGE SCALE GENOMIC DNA]</scope>
    <source>
        <strain evidence="3 4">VS20</strain>
    </source>
</reference>
<evidence type="ECO:0000256" key="1">
    <source>
        <dbReference type="SAM" id="SignalP"/>
    </source>
</evidence>
<proteinExistence type="predicted"/>
<protein>
    <recommendedName>
        <fullName evidence="2">YncI copper-binding domain-containing protein</fullName>
    </recommendedName>
</protein>
<evidence type="ECO:0000313" key="3">
    <source>
        <dbReference type="EMBL" id="EQC29075.1"/>
    </source>
</evidence>
<dbReference type="Gene3D" id="2.60.40.2230">
    <property type="entry name" value="Uncharacterised protein YcnI-like PF07987, DUF1775"/>
    <property type="match status" value="1"/>
</dbReference>
<dbReference type="Pfam" id="PF07987">
    <property type="entry name" value="DUF1775"/>
    <property type="match status" value="1"/>
</dbReference>
<dbReference type="AlphaFoldDB" id="T0Q6J2"/>
<dbReference type="InterPro" id="IPR012533">
    <property type="entry name" value="YcnI-copper_dom"/>
</dbReference>
<keyword evidence="1" id="KW-0732">Signal</keyword>
<keyword evidence="4" id="KW-1185">Reference proteome</keyword>
<feature type="signal peptide" evidence="1">
    <location>
        <begin position="1"/>
        <end position="18"/>
    </location>
</feature>
<feature type="domain" description="YncI copper-binding" evidence="2">
    <location>
        <begin position="19"/>
        <end position="154"/>
    </location>
</feature>
<evidence type="ECO:0000313" key="4">
    <source>
        <dbReference type="Proteomes" id="UP000030762"/>
    </source>
</evidence>
<accession>T0Q6J2</accession>
<dbReference type="CDD" id="cd08545">
    <property type="entry name" value="YcnI_like"/>
    <property type="match status" value="1"/>
</dbReference>
<dbReference type="EMBL" id="JH767188">
    <property type="protein sequence ID" value="EQC29075.1"/>
    <property type="molecule type" value="Genomic_DNA"/>
</dbReference>
<dbReference type="VEuPathDB" id="FungiDB:SDRG_13234"/>
<dbReference type="OrthoDB" id="4234at2759"/>
<dbReference type="GeneID" id="19953961"/>
<dbReference type="eggNOG" id="ENOG502S70Z">
    <property type="taxonomic scope" value="Eukaryota"/>
</dbReference>
<dbReference type="Proteomes" id="UP000030762">
    <property type="component" value="Unassembled WGS sequence"/>
</dbReference>
<dbReference type="STRING" id="1156394.T0Q6J2"/>
<dbReference type="InParanoid" id="T0Q6J2"/>
<dbReference type="OMA" id="YDEFVFR"/>
<feature type="chain" id="PRO_5004569597" description="YncI copper-binding domain-containing protein" evidence="1">
    <location>
        <begin position="19"/>
        <end position="195"/>
    </location>
</feature>
<evidence type="ECO:0000259" key="2">
    <source>
        <dbReference type="Pfam" id="PF07987"/>
    </source>
</evidence>
<gene>
    <name evidence="3" type="ORF">SDRG_13234</name>
</gene>
<dbReference type="RefSeq" id="XP_008617534.1">
    <property type="nucleotide sequence ID" value="XM_008619312.1"/>
</dbReference>
<name>T0Q6J2_SAPDV</name>
<organism evidence="3 4">
    <name type="scientific">Saprolegnia diclina (strain VS20)</name>
    <dbReference type="NCBI Taxonomy" id="1156394"/>
    <lineage>
        <taxon>Eukaryota</taxon>
        <taxon>Sar</taxon>
        <taxon>Stramenopiles</taxon>
        <taxon>Oomycota</taxon>
        <taxon>Saprolegniomycetes</taxon>
        <taxon>Saprolegniales</taxon>
        <taxon>Saprolegniaceae</taxon>
        <taxon>Saprolegnia</taxon>
    </lineage>
</organism>
<dbReference type="InterPro" id="IPR038507">
    <property type="entry name" value="YcnI-like_sf"/>
</dbReference>
<sequence>MVSLTSFLTLSLATLASAHVTCNPPTAPANGYFVTSIRVPHSYPGAVTTNVSVQIPDKVTSVKPQLVGGWKVELGYTDATNKTLSTVTWYGGELPDSLYADFGLQMKLPNASVGTFFYFPVTQMTSNGSLAWTSVPDAKGNLTDPAHPAPKVTIVAATTASAEATPAPAAAKSSSATMTAASSLVLASAVASMWS</sequence>